<dbReference type="EMBL" id="BK032876">
    <property type="protein sequence ID" value="DAF65221.1"/>
    <property type="molecule type" value="Genomic_DNA"/>
</dbReference>
<proteinExistence type="predicted"/>
<accession>A0A8S5TPZ9</accession>
<sequence>MAQNHLKFGTYTPPDVDEDGYQISMSTTSTGNSGRTMRGNMKNSPLFTIEAYELKWSDIKVSDASKILKEVMGKSGFDFFHLNIYENRWETKRFYAANFNAPCVSLVEGEEKLDELSFQVTSEKPVL</sequence>
<organism evidence="1">
    <name type="scientific">Myoviridae sp. ctCXW4</name>
    <dbReference type="NCBI Taxonomy" id="2827669"/>
    <lineage>
        <taxon>Viruses</taxon>
        <taxon>Duplodnaviria</taxon>
        <taxon>Heunggongvirae</taxon>
        <taxon>Uroviricota</taxon>
        <taxon>Caudoviricetes</taxon>
    </lineage>
</organism>
<protein>
    <submittedName>
        <fullName evidence="1">Uncharacterized protein</fullName>
    </submittedName>
</protein>
<name>A0A8S5TPZ9_9CAUD</name>
<evidence type="ECO:0000313" key="1">
    <source>
        <dbReference type="EMBL" id="DAF65221.1"/>
    </source>
</evidence>
<reference evidence="1" key="1">
    <citation type="journal article" date="2021" name="Proc. Natl. Acad. Sci. U.S.A.">
        <title>A Catalog of Tens of Thousands of Viruses from Human Metagenomes Reveals Hidden Associations with Chronic Diseases.</title>
        <authorList>
            <person name="Tisza M.J."/>
            <person name="Buck C.B."/>
        </authorList>
    </citation>
    <scope>NUCLEOTIDE SEQUENCE</scope>
    <source>
        <strain evidence="1">CtCXW4</strain>
    </source>
</reference>